<reference evidence="2" key="1">
    <citation type="submission" date="2020-01" db="EMBL/GenBank/DDBJ databases">
        <authorList>
            <consortium name="DOE Joint Genome Institute"/>
            <person name="Haridas S."/>
            <person name="Albert R."/>
            <person name="Binder M."/>
            <person name="Bloem J."/>
            <person name="Labutti K."/>
            <person name="Salamov A."/>
            <person name="Andreopoulos B."/>
            <person name="Baker S.E."/>
            <person name="Barry K."/>
            <person name="Bills G."/>
            <person name="Bluhm B.H."/>
            <person name="Cannon C."/>
            <person name="Castanera R."/>
            <person name="Culley D.E."/>
            <person name="Daum C."/>
            <person name="Ezra D."/>
            <person name="Gonzalez J.B."/>
            <person name="Henrissat B."/>
            <person name="Kuo A."/>
            <person name="Liang C."/>
            <person name="Lipzen A."/>
            <person name="Lutzoni F."/>
            <person name="Magnuson J."/>
            <person name="Mondo S."/>
            <person name="Nolan M."/>
            <person name="Ohm R."/>
            <person name="Pangilinan J."/>
            <person name="Park H.-J."/>
            <person name="Ramirez L."/>
            <person name="Alfaro M."/>
            <person name="Sun H."/>
            <person name="Tritt A."/>
            <person name="Yoshinaga Y."/>
            <person name="Zwiers L.-H."/>
            <person name="Turgeon B.G."/>
            <person name="Goodwin S.B."/>
            <person name="Spatafora J.W."/>
            <person name="Crous P.W."/>
            <person name="Grigoriev I.V."/>
        </authorList>
    </citation>
    <scope>NUCLEOTIDE SEQUENCE</scope>
    <source>
        <strain evidence="2">IPT5</strain>
    </source>
</reference>
<feature type="compositionally biased region" description="Basic and acidic residues" evidence="1">
    <location>
        <begin position="71"/>
        <end position="82"/>
    </location>
</feature>
<protein>
    <submittedName>
        <fullName evidence="2">Uncharacterized protein</fullName>
    </submittedName>
</protein>
<evidence type="ECO:0000256" key="1">
    <source>
        <dbReference type="SAM" id="MobiDB-lite"/>
    </source>
</evidence>
<name>A0A6A7APU1_9PLEO</name>
<keyword evidence="3" id="KW-1185">Reference proteome</keyword>
<dbReference type="EMBL" id="MU006352">
    <property type="protein sequence ID" value="KAF2845172.1"/>
    <property type="molecule type" value="Genomic_DNA"/>
</dbReference>
<evidence type="ECO:0000313" key="3">
    <source>
        <dbReference type="Proteomes" id="UP000799423"/>
    </source>
</evidence>
<gene>
    <name evidence="2" type="ORF">T440DRAFT_281935</name>
</gene>
<feature type="region of interest" description="Disordered" evidence="1">
    <location>
        <begin position="62"/>
        <end position="97"/>
    </location>
</feature>
<proteinExistence type="predicted"/>
<feature type="compositionally biased region" description="Polar residues" evidence="1">
    <location>
        <begin position="194"/>
        <end position="205"/>
    </location>
</feature>
<evidence type="ECO:0000313" key="2">
    <source>
        <dbReference type="EMBL" id="KAF2845172.1"/>
    </source>
</evidence>
<sequence length="205" mass="23570">MRLCTTENLGLRLRMLPGQTAKASSGRGGRWDTERARQVHWTGRKGSNSREAAATGWQEGICKRQPNPRHHLGEEEFGERRRAGARRPGGMQDGSFAKPREDLALGRTVLPWAWRRLSEAGQERVRMNRGQSMRRRWVAGGRQVALRQRRAVRRRTGPGRAMQQETRSQRRRRWRRGADLGGEGSEDERRRAKTSTGQQRGAQRR</sequence>
<accession>A0A6A7APU1</accession>
<feature type="region of interest" description="Disordered" evidence="1">
    <location>
        <begin position="152"/>
        <end position="205"/>
    </location>
</feature>
<organism evidence="2 3">
    <name type="scientific">Plenodomus tracheiphilus IPT5</name>
    <dbReference type="NCBI Taxonomy" id="1408161"/>
    <lineage>
        <taxon>Eukaryota</taxon>
        <taxon>Fungi</taxon>
        <taxon>Dikarya</taxon>
        <taxon>Ascomycota</taxon>
        <taxon>Pezizomycotina</taxon>
        <taxon>Dothideomycetes</taxon>
        <taxon>Pleosporomycetidae</taxon>
        <taxon>Pleosporales</taxon>
        <taxon>Pleosporineae</taxon>
        <taxon>Leptosphaeriaceae</taxon>
        <taxon>Plenodomus</taxon>
    </lineage>
</organism>
<dbReference type="Proteomes" id="UP000799423">
    <property type="component" value="Unassembled WGS sequence"/>
</dbReference>
<dbReference type="AlphaFoldDB" id="A0A6A7APU1"/>